<dbReference type="GO" id="GO:0016787">
    <property type="term" value="F:hydrolase activity"/>
    <property type="evidence" value="ECO:0007669"/>
    <property type="project" value="UniProtKB-KW"/>
</dbReference>
<dbReference type="Gene3D" id="1.10.340.70">
    <property type="match status" value="1"/>
</dbReference>
<dbReference type="InterPro" id="IPR000477">
    <property type="entry name" value="RT_dom"/>
</dbReference>
<dbReference type="InterPro" id="IPR041373">
    <property type="entry name" value="RT_RNaseH"/>
</dbReference>
<dbReference type="AlphaFoldDB" id="A0A4Z0A1G1"/>
<evidence type="ECO:0000313" key="8">
    <source>
        <dbReference type="EMBL" id="TFY79548.1"/>
    </source>
</evidence>
<dbReference type="OrthoDB" id="3341476at2759"/>
<dbReference type="GO" id="GO:0003964">
    <property type="term" value="F:RNA-directed DNA polymerase activity"/>
    <property type="evidence" value="ECO:0007669"/>
    <property type="project" value="UniProtKB-KW"/>
</dbReference>
<evidence type="ECO:0000256" key="1">
    <source>
        <dbReference type="ARBA" id="ARBA00022679"/>
    </source>
</evidence>
<dbReference type="SUPFAM" id="SSF56672">
    <property type="entry name" value="DNA/RNA polymerases"/>
    <property type="match status" value="1"/>
</dbReference>
<evidence type="ECO:0000313" key="9">
    <source>
        <dbReference type="Proteomes" id="UP000298061"/>
    </source>
</evidence>
<evidence type="ECO:0000256" key="4">
    <source>
        <dbReference type="ARBA" id="ARBA00022759"/>
    </source>
</evidence>
<dbReference type="CDD" id="cd09274">
    <property type="entry name" value="RNase_HI_RT_Ty3"/>
    <property type="match status" value="1"/>
</dbReference>
<dbReference type="Gene3D" id="3.10.20.370">
    <property type="match status" value="1"/>
</dbReference>
<dbReference type="InterPro" id="IPR043502">
    <property type="entry name" value="DNA/RNA_pol_sf"/>
</dbReference>
<protein>
    <recommendedName>
        <fullName evidence="7">Reverse transcriptase domain-containing protein</fullName>
    </recommendedName>
</protein>
<dbReference type="PROSITE" id="PS50878">
    <property type="entry name" value="RT_POL"/>
    <property type="match status" value="1"/>
</dbReference>
<comment type="caution">
    <text evidence="8">The sequence shown here is derived from an EMBL/GenBank/DDBJ whole genome shotgun (WGS) entry which is preliminary data.</text>
</comment>
<evidence type="ECO:0000256" key="5">
    <source>
        <dbReference type="ARBA" id="ARBA00022801"/>
    </source>
</evidence>
<feature type="domain" description="Reverse transcriptase" evidence="7">
    <location>
        <begin position="1"/>
        <end position="169"/>
    </location>
</feature>
<gene>
    <name evidence="8" type="ORF">EWM64_g4466</name>
</gene>
<keyword evidence="3" id="KW-0540">Nuclease</keyword>
<dbReference type="FunFam" id="3.30.70.270:FF:000020">
    <property type="entry name" value="Transposon Tf2-6 polyprotein-like Protein"/>
    <property type="match status" value="1"/>
</dbReference>
<organism evidence="8 9">
    <name type="scientific">Hericium alpestre</name>
    <dbReference type="NCBI Taxonomy" id="135208"/>
    <lineage>
        <taxon>Eukaryota</taxon>
        <taxon>Fungi</taxon>
        <taxon>Dikarya</taxon>
        <taxon>Basidiomycota</taxon>
        <taxon>Agaricomycotina</taxon>
        <taxon>Agaricomycetes</taxon>
        <taxon>Russulales</taxon>
        <taxon>Hericiaceae</taxon>
        <taxon>Hericium</taxon>
    </lineage>
</organism>
<dbReference type="EMBL" id="SFCI01000483">
    <property type="protein sequence ID" value="TFY79548.1"/>
    <property type="molecule type" value="Genomic_DNA"/>
</dbReference>
<dbReference type="CDD" id="cd01647">
    <property type="entry name" value="RT_LTR"/>
    <property type="match status" value="1"/>
</dbReference>
<evidence type="ECO:0000256" key="6">
    <source>
        <dbReference type="ARBA" id="ARBA00022918"/>
    </source>
</evidence>
<dbReference type="Pfam" id="PF17921">
    <property type="entry name" value="Integrase_H2C2"/>
    <property type="match status" value="1"/>
</dbReference>
<proteinExistence type="predicted"/>
<accession>A0A4Z0A1G1</accession>
<dbReference type="Proteomes" id="UP000298061">
    <property type="component" value="Unassembled WGS sequence"/>
</dbReference>
<keyword evidence="5" id="KW-0378">Hydrolase</keyword>
<dbReference type="InterPro" id="IPR043128">
    <property type="entry name" value="Rev_trsase/Diguanyl_cyclase"/>
</dbReference>
<dbReference type="PANTHER" id="PTHR37984">
    <property type="entry name" value="PROTEIN CBG26694"/>
    <property type="match status" value="1"/>
</dbReference>
<evidence type="ECO:0000256" key="3">
    <source>
        <dbReference type="ARBA" id="ARBA00022722"/>
    </source>
</evidence>
<dbReference type="GO" id="GO:0004519">
    <property type="term" value="F:endonuclease activity"/>
    <property type="evidence" value="ECO:0007669"/>
    <property type="project" value="UniProtKB-KW"/>
</dbReference>
<keyword evidence="4" id="KW-0255">Endonuclease</keyword>
<name>A0A4Z0A1G1_9AGAM</name>
<keyword evidence="6" id="KW-0695">RNA-directed DNA polymerase</keyword>
<keyword evidence="9" id="KW-1185">Reference proteome</keyword>
<evidence type="ECO:0000259" key="7">
    <source>
        <dbReference type="PROSITE" id="PS50878"/>
    </source>
</evidence>
<dbReference type="Pfam" id="PF00078">
    <property type="entry name" value="RVT_1"/>
    <property type="match status" value="1"/>
</dbReference>
<dbReference type="InterPro" id="IPR041588">
    <property type="entry name" value="Integrase_H2C2"/>
</dbReference>
<dbReference type="STRING" id="135208.A0A4Z0A1G1"/>
<evidence type="ECO:0000256" key="2">
    <source>
        <dbReference type="ARBA" id="ARBA00022695"/>
    </source>
</evidence>
<dbReference type="Pfam" id="PF17917">
    <property type="entry name" value="RT_RNaseH"/>
    <property type="match status" value="1"/>
</dbReference>
<dbReference type="InterPro" id="IPR050951">
    <property type="entry name" value="Retrovirus_Pol_polyprotein"/>
</dbReference>
<sequence length="572" mass="66313">MASPFFFIKKKDGKLCPVQDYRLLNKGTIPNKYPLPLIGELIDQIKDAKYFTKMDIYWGYNNIQIKEGDEWKAAFQTKYSLFEPTVMFFGLCNSPATFQAFMNEIFHNLIREGHVIVYMDNILIFTPDCKTHQLVTEKVLKILRENHLTLKPTKCTFEAPEVDYLGLIVGNGQVRMDPKKVKAITEWPVPTNKKGIQQFLGFCNFYHHFIHNFSHIARPLTHLTGNVDWKWTSIEACALYELKVALSTQPVLQLPCDHGHYHVECDLSDFATGTVLSQEIDQKWHPIAFMSKTLSAPERNYEIYDKELLVIMNVLDDWRQYLLGAKDTFEIWTDHANLLYFKKPQKLNRRQAQWFSELADYDFVLLHKSGKEMTKADTLSRRSGLEKGVNNNEDIILLKPELFCLHNFDIRDMDAQPSVILQRIAKLTTQKDKLDTVAQVGLLKKEHDWVWTPTIDNNRLLTYKGLIYVPRDHKLRMDIIDADHYLSAAGHPGIDKTLELVSRYYWWPGMRCYVTKACSTCIDCQRTKVRHKLDAPLCPNTIPTEPWQEILVDLIGPLSESEGYNAICVIVD</sequence>
<dbReference type="PANTHER" id="PTHR37984:SF5">
    <property type="entry name" value="PROTEIN NYNRIN-LIKE"/>
    <property type="match status" value="1"/>
</dbReference>
<dbReference type="Gene3D" id="3.30.70.270">
    <property type="match status" value="2"/>
</dbReference>
<keyword evidence="1" id="KW-0808">Transferase</keyword>
<reference evidence="8 9" key="1">
    <citation type="submission" date="2019-02" db="EMBL/GenBank/DDBJ databases">
        <title>Genome sequencing of the rare red list fungi Hericium alpestre (H. flagellum).</title>
        <authorList>
            <person name="Buettner E."/>
            <person name="Kellner H."/>
        </authorList>
    </citation>
    <scope>NUCLEOTIDE SEQUENCE [LARGE SCALE GENOMIC DNA]</scope>
    <source>
        <strain evidence="8 9">DSM 108284</strain>
    </source>
</reference>
<keyword evidence="2" id="KW-0548">Nucleotidyltransferase</keyword>